<dbReference type="EMBL" id="OU963867">
    <property type="protein sequence ID" value="CAH0392201.1"/>
    <property type="molecule type" value="Genomic_DNA"/>
</dbReference>
<feature type="signal peptide" evidence="1">
    <location>
        <begin position="1"/>
        <end position="24"/>
    </location>
</feature>
<dbReference type="Proteomes" id="UP001152759">
    <property type="component" value="Chromosome 6"/>
</dbReference>
<keyword evidence="3" id="KW-1185">Reference proteome</keyword>
<dbReference type="SUPFAM" id="SSF49695">
    <property type="entry name" value="gamma-Crystallin-like"/>
    <property type="match status" value="1"/>
</dbReference>
<gene>
    <name evidence="2" type="ORF">BEMITA_LOCUS10746</name>
</gene>
<evidence type="ECO:0000313" key="2">
    <source>
        <dbReference type="EMBL" id="CAH0392201.1"/>
    </source>
</evidence>
<dbReference type="InterPro" id="IPR011024">
    <property type="entry name" value="G_crystallin-like"/>
</dbReference>
<name>A0A9P0AI11_BEMTA</name>
<proteinExistence type="predicted"/>
<reference evidence="2" key="1">
    <citation type="submission" date="2021-12" db="EMBL/GenBank/DDBJ databases">
        <authorList>
            <person name="King R."/>
        </authorList>
    </citation>
    <scope>NUCLEOTIDE SEQUENCE</scope>
</reference>
<feature type="non-terminal residue" evidence="2">
    <location>
        <position position="377"/>
    </location>
</feature>
<feature type="chain" id="PRO_5040319523" evidence="1">
    <location>
        <begin position="25"/>
        <end position="377"/>
    </location>
</feature>
<sequence>MSEQFPTAFATVFILHFAVTSVALAPNSVTLWKNRDFGGQQCTIEVQGCQPVCPGMEAQTSSLKGTTSCVNFYRRPNCTAYMSTWHSTDGDVSNWKHTPFQDSIVSVGDCKQPVFPANTMTFYEHKRFGGRFCNIPVSGCRPMCSELENRASSAEGTASCVKLFNEPNCQGYMGMLNLWKNANDNFADYTYQDSISSIADCDNNSVTFYQDWKFHGKRCTLPVRGCTQMCPELDNQASSVDGNFLCLKVYSEPNCGGYLGYVTPTDEIHKDFYRTYLQDTISSFSDCNTNNSVTFFERREFSGKRCDIPLKGCQRMCPELDNQASSVQADAECIRVYDDANCTSSIRVLLFYKHPYTRYFDFDTTDMQDKISSVSDC</sequence>
<dbReference type="Gene3D" id="2.60.20.10">
    <property type="entry name" value="Crystallins"/>
    <property type="match status" value="4"/>
</dbReference>
<evidence type="ECO:0000313" key="3">
    <source>
        <dbReference type="Proteomes" id="UP001152759"/>
    </source>
</evidence>
<keyword evidence="1" id="KW-0732">Signal</keyword>
<protein>
    <submittedName>
        <fullName evidence="2">Uncharacterized protein</fullName>
    </submittedName>
</protein>
<accession>A0A9P0AI11</accession>
<dbReference type="AlphaFoldDB" id="A0A9P0AI11"/>
<evidence type="ECO:0000256" key="1">
    <source>
        <dbReference type="SAM" id="SignalP"/>
    </source>
</evidence>
<organism evidence="2 3">
    <name type="scientific">Bemisia tabaci</name>
    <name type="common">Sweetpotato whitefly</name>
    <name type="synonym">Aleurodes tabaci</name>
    <dbReference type="NCBI Taxonomy" id="7038"/>
    <lineage>
        <taxon>Eukaryota</taxon>
        <taxon>Metazoa</taxon>
        <taxon>Ecdysozoa</taxon>
        <taxon>Arthropoda</taxon>
        <taxon>Hexapoda</taxon>
        <taxon>Insecta</taxon>
        <taxon>Pterygota</taxon>
        <taxon>Neoptera</taxon>
        <taxon>Paraneoptera</taxon>
        <taxon>Hemiptera</taxon>
        <taxon>Sternorrhyncha</taxon>
        <taxon>Aleyrodoidea</taxon>
        <taxon>Aleyrodidae</taxon>
        <taxon>Aleyrodinae</taxon>
        <taxon>Bemisia</taxon>
    </lineage>
</organism>